<proteinExistence type="predicted"/>
<name>A0A2P2PKV1_RHIMU</name>
<accession>A0A2P2PKV1</accession>
<dbReference type="EMBL" id="GGEC01074890">
    <property type="protein sequence ID" value="MBX55374.1"/>
    <property type="molecule type" value="Transcribed_RNA"/>
</dbReference>
<evidence type="ECO:0000313" key="1">
    <source>
        <dbReference type="EMBL" id="MBX55374.1"/>
    </source>
</evidence>
<organism evidence="1">
    <name type="scientific">Rhizophora mucronata</name>
    <name type="common">Asiatic mangrove</name>
    <dbReference type="NCBI Taxonomy" id="61149"/>
    <lineage>
        <taxon>Eukaryota</taxon>
        <taxon>Viridiplantae</taxon>
        <taxon>Streptophyta</taxon>
        <taxon>Embryophyta</taxon>
        <taxon>Tracheophyta</taxon>
        <taxon>Spermatophyta</taxon>
        <taxon>Magnoliopsida</taxon>
        <taxon>eudicotyledons</taxon>
        <taxon>Gunneridae</taxon>
        <taxon>Pentapetalae</taxon>
        <taxon>rosids</taxon>
        <taxon>fabids</taxon>
        <taxon>Malpighiales</taxon>
        <taxon>Rhizophoraceae</taxon>
        <taxon>Rhizophora</taxon>
    </lineage>
</organism>
<protein>
    <submittedName>
        <fullName evidence="1">Uncharacterized protein</fullName>
    </submittedName>
</protein>
<dbReference type="AlphaFoldDB" id="A0A2P2PKV1"/>
<sequence>MKLTIQHSCEIDGQTIMLKSMEHACIQNFMENKMHMTQIVELTKRMMELGTTQMHSTRTVHSFKFHS</sequence>
<reference evidence="1" key="1">
    <citation type="submission" date="2018-02" db="EMBL/GenBank/DDBJ databases">
        <title>Rhizophora mucronata_Transcriptome.</title>
        <authorList>
            <person name="Meera S.P."/>
            <person name="Sreeshan A."/>
            <person name="Augustine A."/>
        </authorList>
    </citation>
    <scope>NUCLEOTIDE SEQUENCE</scope>
    <source>
        <tissue evidence="1">Leaf</tissue>
    </source>
</reference>